<keyword evidence="2" id="KW-0547">Nucleotide-binding</keyword>
<feature type="domain" description="SF4 helicase" evidence="1">
    <location>
        <begin position="32"/>
        <end position="297"/>
    </location>
</feature>
<dbReference type="Gene3D" id="3.40.50.300">
    <property type="entry name" value="P-loop containing nucleotide triphosphate hydrolases"/>
    <property type="match status" value="1"/>
</dbReference>
<keyword evidence="2" id="KW-0067">ATP-binding</keyword>
<dbReference type="GO" id="GO:0006260">
    <property type="term" value="P:DNA replication"/>
    <property type="evidence" value="ECO:0007669"/>
    <property type="project" value="InterPro"/>
</dbReference>
<dbReference type="PANTHER" id="PTHR30153:SF2">
    <property type="entry name" value="REPLICATIVE DNA HELICASE"/>
    <property type="match status" value="1"/>
</dbReference>
<dbReference type="AlphaFoldDB" id="A0A330LLZ2"/>
<dbReference type="EMBL" id="LS483250">
    <property type="protein sequence ID" value="SQD77850.1"/>
    <property type="molecule type" value="Genomic_DNA"/>
</dbReference>
<dbReference type="SUPFAM" id="SSF52540">
    <property type="entry name" value="P-loop containing nucleoside triphosphate hydrolases"/>
    <property type="match status" value="1"/>
</dbReference>
<keyword evidence="3" id="KW-1185">Reference proteome</keyword>
<proteinExistence type="predicted"/>
<protein>
    <submittedName>
        <fullName evidence="2">Replicative DNA helicase</fullName>
    </submittedName>
</protein>
<dbReference type="GO" id="GO:0003678">
    <property type="term" value="F:DNA helicase activity"/>
    <property type="evidence" value="ECO:0007669"/>
    <property type="project" value="InterPro"/>
</dbReference>
<keyword evidence="2" id="KW-0378">Hydrolase</keyword>
<evidence type="ECO:0000313" key="3">
    <source>
        <dbReference type="Proteomes" id="UP000250163"/>
    </source>
</evidence>
<dbReference type="RefSeq" id="WP_112713664.1">
    <property type="nucleotide sequence ID" value="NZ_LS483250.1"/>
</dbReference>
<evidence type="ECO:0000259" key="1">
    <source>
        <dbReference type="PROSITE" id="PS51199"/>
    </source>
</evidence>
<accession>A0A330LLZ2</accession>
<dbReference type="PROSITE" id="PS51199">
    <property type="entry name" value="SF4_HELICASE"/>
    <property type="match status" value="1"/>
</dbReference>
<dbReference type="OrthoDB" id="9773982at2"/>
<dbReference type="Proteomes" id="UP000250163">
    <property type="component" value="Chromosome MORIYA"/>
</dbReference>
<gene>
    <name evidence="2" type="ORF">MORIYA_1372</name>
</gene>
<name>A0A330LLZ2_9GAMM</name>
<dbReference type="InterPro" id="IPR007694">
    <property type="entry name" value="DNA_helicase_DnaB-like_C"/>
</dbReference>
<sequence length="298" mass="33641">MNNKFDLITLDNGLATFVNNKEEQFEKSSNNQPMRHDGLSTGFIDLDKKIGGIGQGLTVIAGRPLNHSDTLQRNILENIILELRNNQYVLHIELGLPINNFYNKMLSSLSSIHYPTLESGHLDDDDWASLSATLGQLMKKPKLVVHNKTTYIEDIQSIVEQMKQEHGEIAVISISSLQDLKTKTTFDNRYAEVCYISKRLKQLSLDEKARVIVGSSVNRKCEERADMRPVLSDLRDSGTIEEDANLILFCYNQRAYNSSAPALTEVIIGKNDFGYTSSIKLSCNDMFSRLDNFLESVE</sequence>
<dbReference type="GO" id="GO:0005524">
    <property type="term" value="F:ATP binding"/>
    <property type="evidence" value="ECO:0007669"/>
    <property type="project" value="InterPro"/>
</dbReference>
<keyword evidence="2" id="KW-0347">Helicase</keyword>
<evidence type="ECO:0000313" key="2">
    <source>
        <dbReference type="EMBL" id="SQD77850.1"/>
    </source>
</evidence>
<dbReference type="GO" id="GO:0005829">
    <property type="term" value="C:cytosol"/>
    <property type="evidence" value="ECO:0007669"/>
    <property type="project" value="TreeGrafter"/>
</dbReference>
<dbReference type="KEGG" id="mya:MORIYA_1372"/>
<organism evidence="2 3">
    <name type="scientific">Moritella yayanosii</name>
    <dbReference type="NCBI Taxonomy" id="69539"/>
    <lineage>
        <taxon>Bacteria</taxon>
        <taxon>Pseudomonadati</taxon>
        <taxon>Pseudomonadota</taxon>
        <taxon>Gammaproteobacteria</taxon>
        <taxon>Alteromonadales</taxon>
        <taxon>Moritellaceae</taxon>
        <taxon>Moritella</taxon>
    </lineage>
</organism>
<dbReference type="InterPro" id="IPR027417">
    <property type="entry name" value="P-loop_NTPase"/>
</dbReference>
<dbReference type="Pfam" id="PF03796">
    <property type="entry name" value="DnaB_C"/>
    <property type="match status" value="1"/>
</dbReference>
<dbReference type="PANTHER" id="PTHR30153">
    <property type="entry name" value="REPLICATIVE DNA HELICASE DNAB"/>
    <property type="match status" value="1"/>
</dbReference>
<reference evidence="3" key="1">
    <citation type="submission" date="2018-05" db="EMBL/GenBank/DDBJ databases">
        <authorList>
            <person name="Cea G.-C."/>
            <person name="William W."/>
        </authorList>
    </citation>
    <scope>NUCLEOTIDE SEQUENCE [LARGE SCALE GENOMIC DNA]</scope>
    <source>
        <strain evidence="3">DB21MT 5</strain>
    </source>
</reference>